<accession>A0A8B9CC37</accession>
<dbReference type="AlphaFoldDB" id="A0A8B9CC37"/>
<feature type="region of interest" description="Disordered" evidence="3">
    <location>
        <begin position="51"/>
        <end position="97"/>
    </location>
</feature>
<name>A0A8B9CC37_9AVES</name>
<feature type="compositionally biased region" description="Low complexity" evidence="3">
    <location>
        <begin position="143"/>
        <end position="159"/>
    </location>
</feature>
<organism evidence="4 5">
    <name type="scientific">Anser brachyrhynchus</name>
    <name type="common">Pink-footed goose</name>
    <dbReference type="NCBI Taxonomy" id="132585"/>
    <lineage>
        <taxon>Eukaryota</taxon>
        <taxon>Metazoa</taxon>
        <taxon>Chordata</taxon>
        <taxon>Craniata</taxon>
        <taxon>Vertebrata</taxon>
        <taxon>Euteleostomi</taxon>
        <taxon>Archelosauria</taxon>
        <taxon>Archosauria</taxon>
        <taxon>Dinosauria</taxon>
        <taxon>Saurischia</taxon>
        <taxon>Theropoda</taxon>
        <taxon>Coelurosauria</taxon>
        <taxon>Aves</taxon>
        <taxon>Neognathae</taxon>
        <taxon>Galloanserae</taxon>
        <taxon>Anseriformes</taxon>
        <taxon>Anatidae</taxon>
        <taxon>Anserinae</taxon>
        <taxon>Anser</taxon>
    </lineage>
</organism>
<dbReference type="Proteomes" id="UP000694426">
    <property type="component" value="Unplaced"/>
</dbReference>
<dbReference type="Pfam" id="PF12796">
    <property type="entry name" value="Ank_2"/>
    <property type="match status" value="1"/>
</dbReference>
<feature type="region of interest" description="Disordered" evidence="3">
    <location>
        <begin position="395"/>
        <end position="434"/>
    </location>
</feature>
<feature type="compositionally biased region" description="Low complexity" evidence="3">
    <location>
        <begin position="267"/>
        <end position="279"/>
    </location>
</feature>
<dbReference type="SUPFAM" id="SSF48403">
    <property type="entry name" value="Ankyrin repeat"/>
    <property type="match status" value="1"/>
</dbReference>
<evidence type="ECO:0000256" key="2">
    <source>
        <dbReference type="ARBA" id="ARBA00023043"/>
    </source>
</evidence>
<dbReference type="GeneTree" id="ENSGT00940000163078"/>
<keyword evidence="2" id="KW-0040">ANK repeat</keyword>
<dbReference type="GO" id="GO:2000045">
    <property type="term" value="P:regulation of G1/S transition of mitotic cell cycle"/>
    <property type="evidence" value="ECO:0007669"/>
    <property type="project" value="TreeGrafter"/>
</dbReference>
<evidence type="ECO:0000313" key="5">
    <source>
        <dbReference type="Proteomes" id="UP000694426"/>
    </source>
</evidence>
<feature type="region of interest" description="Disordered" evidence="3">
    <location>
        <begin position="120"/>
        <end position="309"/>
    </location>
</feature>
<feature type="compositionally biased region" description="Low complexity" evidence="3">
    <location>
        <begin position="196"/>
        <end position="221"/>
    </location>
</feature>
<evidence type="ECO:0000313" key="4">
    <source>
        <dbReference type="Ensembl" id="ENSABRP00000016662.1"/>
    </source>
</evidence>
<dbReference type="PANTHER" id="PTHR24201">
    <property type="entry name" value="ANK_REP_REGION DOMAIN-CONTAINING PROTEIN"/>
    <property type="match status" value="1"/>
</dbReference>
<feature type="compositionally biased region" description="Basic and acidic residues" evidence="3">
    <location>
        <begin position="51"/>
        <end position="76"/>
    </location>
</feature>
<dbReference type="InterPro" id="IPR002110">
    <property type="entry name" value="Ankyrin_rpt"/>
</dbReference>
<dbReference type="GO" id="GO:0005634">
    <property type="term" value="C:nucleus"/>
    <property type="evidence" value="ECO:0007669"/>
    <property type="project" value="TreeGrafter"/>
</dbReference>
<dbReference type="Ensembl" id="ENSABRT00000023714.1">
    <property type="protein sequence ID" value="ENSABRP00000016662.1"/>
    <property type="gene ID" value="ENSABRG00000014598.1"/>
</dbReference>
<reference evidence="4" key="1">
    <citation type="submission" date="2025-08" db="UniProtKB">
        <authorList>
            <consortium name="Ensembl"/>
        </authorList>
    </citation>
    <scope>IDENTIFICATION</scope>
</reference>
<dbReference type="GO" id="GO:0004861">
    <property type="term" value="F:cyclin-dependent protein serine/threonine kinase inhibitor activity"/>
    <property type="evidence" value="ECO:0007669"/>
    <property type="project" value="TreeGrafter"/>
</dbReference>
<feature type="compositionally biased region" description="Low complexity" evidence="3">
    <location>
        <begin position="295"/>
        <end position="309"/>
    </location>
</feature>
<dbReference type="PANTHER" id="PTHR24201:SF8">
    <property type="entry name" value="CYCLIN-DEPENDENT KINASE 4 INHIBITOR B"/>
    <property type="match status" value="1"/>
</dbReference>
<protein>
    <recommendedName>
        <fullName evidence="6">Cyclin dependent kinase inhibitor 2B</fullName>
    </recommendedName>
</protein>
<reference evidence="4" key="2">
    <citation type="submission" date="2025-09" db="UniProtKB">
        <authorList>
            <consortium name="Ensembl"/>
        </authorList>
    </citation>
    <scope>IDENTIFICATION</scope>
</reference>
<evidence type="ECO:0000256" key="3">
    <source>
        <dbReference type="SAM" id="MobiDB-lite"/>
    </source>
</evidence>
<dbReference type="GO" id="GO:0019901">
    <property type="term" value="F:protein kinase binding"/>
    <property type="evidence" value="ECO:0007669"/>
    <property type="project" value="TreeGrafter"/>
</dbReference>
<dbReference type="Gene3D" id="1.25.40.20">
    <property type="entry name" value="Ankyrin repeat-containing domain"/>
    <property type="match status" value="1"/>
</dbReference>
<proteinExistence type="predicted"/>
<feature type="compositionally biased region" description="Basic and acidic residues" evidence="3">
    <location>
        <begin position="132"/>
        <end position="142"/>
    </location>
</feature>
<keyword evidence="5" id="KW-1185">Reference proteome</keyword>
<sequence length="434" mass="44579">MLRVQGENGVAAASRSCRRAQCVAARRLSPVAVRAEESSEGFAVYLRRVERASGGRGCPERTGRQGVEKEPEERDAGAAPSLTSPRGPRRPDGHLRQTNAYPGVLILTLCSGTSENAAALKGEAGKKKKKGGRSEETGHAERPALPARQRGAARAAARPHSTAQHRAARWPPRPDGAAAVPLTSAARRGGARRGRSGAVRGGAAPAAGRKQAAGRLGADRGPAGGGGPADGSAQAARRRRRRGPGAAGGCRAPSPRGCGRGAGRAHGQGAPRGPASRPCGGRGGRCEAGRRRGMAQRAGSAAADELSNAAARGDVQRVRELLDGAADPNAVNSFGRTPIQVMMLGSPRVAELLLQRGADPNRPDPRTGCLPAHDAARAGFLDTLAALHRAGARLDLPDGRGRLPLDVAAGGPHGPVGRFLRRPPDDPQEGDAGR</sequence>
<dbReference type="GO" id="GO:0008285">
    <property type="term" value="P:negative regulation of cell population proliferation"/>
    <property type="evidence" value="ECO:0007669"/>
    <property type="project" value="TreeGrafter"/>
</dbReference>
<dbReference type="SMART" id="SM00248">
    <property type="entry name" value="ANK"/>
    <property type="match status" value="3"/>
</dbReference>
<evidence type="ECO:0008006" key="6">
    <source>
        <dbReference type="Google" id="ProtNLM"/>
    </source>
</evidence>
<dbReference type="InterPro" id="IPR036770">
    <property type="entry name" value="Ankyrin_rpt-contain_sf"/>
</dbReference>
<keyword evidence="1" id="KW-0677">Repeat</keyword>
<dbReference type="GO" id="GO:0005737">
    <property type="term" value="C:cytoplasm"/>
    <property type="evidence" value="ECO:0007669"/>
    <property type="project" value="TreeGrafter"/>
</dbReference>
<dbReference type="InterPro" id="IPR050776">
    <property type="entry name" value="Ank_Repeat/CDKN_Inhibitor"/>
</dbReference>
<evidence type="ECO:0000256" key="1">
    <source>
        <dbReference type="ARBA" id="ARBA00022737"/>
    </source>
</evidence>